<evidence type="ECO:0000313" key="10">
    <source>
        <dbReference type="EMBL" id="EDQ85880.1"/>
    </source>
</evidence>
<dbReference type="NCBIfam" id="NF005725">
    <property type="entry name" value="PRK07539.1-5"/>
    <property type="match status" value="1"/>
</dbReference>
<dbReference type="RefSeq" id="XP_001749359.1">
    <property type="nucleotide sequence ID" value="XM_001749307.1"/>
</dbReference>
<evidence type="ECO:0000256" key="3">
    <source>
        <dbReference type="ARBA" id="ARBA00022723"/>
    </source>
</evidence>
<dbReference type="AlphaFoldDB" id="A9V973"/>
<dbReference type="GO" id="GO:0051537">
    <property type="term" value="F:2 iron, 2 sulfur cluster binding"/>
    <property type="evidence" value="ECO:0007669"/>
    <property type="project" value="UniProtKB-KW"/>
</dbReference>
<dbReference type="NCBIfam" id="TIGR01958">
    <property type="entry name" value="nuoE_fam"/>
    <property type="match status" value="1"/>
</dbReference>
<dbReference type="EMBL" id="CH991570">
    <property type="protein sequence ID" value="EDQ85880.1"/>
    <property type="molecule type" value="Genomic_DNA"/>
</dbReference>
<dbReference type="InterPro" id="IPR042128">
    <property type="entry name" value="NuoE_dom"/>
</dbReference>
<dbReference type="Gene3D" id="3.40.30.10">
    <property type="entry name" value="Glutaredoxin"/>
    <property type="match status" value="1"/>
</dbReference>
<dbReference type="GO" id="GO:0008137">
    <property type="term" value="F:NADH dehydrogenase (ubiquinone) activity"/>
    <property type="evidence" value="ECO:0007669"/>
    <property type="project" value="UniProtKB-ARBA"/>
</dbReference>
<dbReference type="InterPro" id="IPR002023">
    <property type="entry name" value="NuoE-like"/>
</dbReference>
<feature type="region of interest" description="Disordered" evidence="9">
    <location>
        <begin position="221"/>
        <end position="262"/>
    </location>
</feature>
<dbReference type="GO" id="GO:0006120">
    <property type="term" value="P:mitochondrial electron transport, NADH to ubiquinone"/>
    <property type="evidence" value="ECO:0000318"/>
    <property type="project" value="GO_Central"/>
</dbReference>
<protein>
    <submittedName>
        <fullName evidence="10">Uncharacterized protein</fullName>
    </submittedName>
</protein>
<organism evidence="10 11">
    <name type="scientific">Monosiga brevicollis</name>
    <name type="common">Choanoflagellate</name>
    <dbReference type="NCBI Taxonomy" id="81824"/>
    <lineage>
        <taxon>Eukaryota</taxon>
        <taxon>Choanoflagellata</taxon>
        <taxon>Craspedida</taxon>
        <taxon>Salpingoecidae</taxon>
        <taxon>Monosiga</taxon>
    </lineage>
</organism>
<evidence type="ECO:0000256" key="2">
    <source>
        <dbReference type="ARBA" id="ARBA00022714"/>
    </source>
</evidence>
<keyword evidence="2" id="KW-0001">2Fe-2S</keyword>
<dbReference type="Pfam" id="PF01257">
    <property type="entry name" value="2Fe-2S_thioredx"/>
    <property type="match status" value="1"/>
</dbReference>
<evidence type="ECO:0000256" key="4">
    <source>
        <dbReference type="ARBA" id="ARBA00022967"/>
    </source>
</evidence>
<dbReference type="GO" id="GO:0045271">
    <property type="term" value="C:respiratory chain complex I"/>
    <property type="evidence" value="ECO:0000318"/>
    <property type="project" value="GO_Central"/>
</dbReference>
<accession>A9V973</accession>
<gene>
    <name evidence="10" type="ORF">MONBRDRAFT_38648</name>
</gene>
<evidence type="ECO:0000256" key="1">
    <source>
        <dbReference type="ARBA" id="ARBA00010643"/>
    </source>
</evidence>
<reference evidence="10 11" key="1">
    <citation type="journal article" date="2008" name="Nature">
        <title>The genome of the choanoflagellate Monosiga brevicollis and the origin of metazoans.</title>
        <authorList>
            <consortium name="JGI Sequencing"/>
            <person name="King N."/>
            <person name="Westbrook M.J."/>
            <person name="Young S.L."/>
            <person name="Kuo A."/>
            <person name="Abedin M."/>
            <person name="Chapman J."/>
            <person name="Fairclough S."/>
            <person name="Hellsten U."/>
            <person name="Isogai Y."/>
            <person name="Letunic I."/>
            <person name="Marr M."/>
            <person name="Pincus D."/>
            <person name="Putnam N."/>
            <person name="Rokas A."/>
            <person name="Wright K.J."/>
            <person name="Zuzow R."/>
            <person name="Dirks W."/>
            <person name="Good M."/>
            <person name="Goodstein D."/>
            <person name="Lemons D."/>
            <person name="Li W."/>
            <person name="Lyons J.B."/>
            <person name="Morris A."/>
            <person name="Nichols S."/>
            <person name="Richter D.J."/>
            <person name="Salamov A."/>
            <person name="Bork P."/>
            <person name="Lim W.A."/>
            <person name="Manning G."/>
            <person name="Miller W.T."/>
            <person name="McGinnis W."/>
            <person name="Shapiro H."/>
            <person name="Tjian R."/>
            <person name="Grigoriev I.V."/>
            <person name="Rokhsar D."/>
        </authorList>
    </citation>
    <scope>NUCLEOTIDE SEQUENCE [LARGE SCALE GENOMIC DNA]</scope>
    <source>
        <strain evidence="11">MX1 / ATCC 50154</strain>
    </source>
</reference>
<evidence type="ECO:0000256" key="6">
    <source>
        <dbReference type="ARBA" id="ARBA00023014"/>
    </source>
</evidence>
<keyword evidence="6" id="KW-0411">Iron-sulfur</keyword>
<keyword evidence="3" id="KW-0479">Metal-binding</keyword>
<comment type="cofactor">
    <cofactor evidence="8">
        <name>[2Fe-2S] cluster</name>
        <dbReference type="ChEBI" id="CHEBI:190135"/>
    </cofactor>
</comment>
<dbReference type="Proteomes" id="UP000001357">
    <property type="component" value="Unassembled WGS sequence"/>
</dbReference>
<dbReference type="Gene3D" id="1.10.10.1590">
    <property type="entry name" value="NADH-quinone oxidoreductase subunit E"/>
    <property type="match status" value="1"/>
</dbReference>
<dbReference type="InterPro" id="IPR036249">
    <property type="entry name" value="Thioredoxin-like_sf"/>
</dbReference>
<dbReference type="STRING" id="81824.A9V973"/>
<dbReference type="PANTHER" id="PTHR10371">
    <property type="entry name" value="NADH DEHYDROGENASE UBIQUINONE FLAVOPROTEIN 2, MITOCHONDRIAL"/>
    <property type="match status" value="1"/>
</dbReference>
<evidence type="ECO:0000256" key="7">
    <source>
        <dbReference type="ARBA" id="ARBA00023027"/>
    </source>
</evidence>
<dbReference type="FunFam" id="3.40.30.10:FF:000022">
    <property type="entry name" value="NADH dehydrogenase flavoprotein 2, mitochondrial"/>
    <property type="match status" value="1"/>
</dbReference>
<dbReference type="SUPFAM" id="SSF52833">
    <property type="entry name" value="Thioredoxin-like"/>
    <property type="match status" value="1"/>
</dbReference>
<proteinExistence type="inferred from homology"/>
<dbReference type="KEGG" id="mbr:MONBRDRAFT_38648"/>
<keyword evidence="7" id="KW-0520">NAD</keyword>
<evidence type="ECO:0000313" key="11">
    <source>
        <dbReference type="Proteomes" id="UP000001357"/>
    </source>
</evidence>
<dbReference type="InterPro" id="IPR041921">
    <property type="entry name" value="NuoE_N"/>
</dbReference>
<keyword evidence="11" id="KW-1185">Reference proteome</keyword>
<sequence length="262" mass="28632">MAASMIKAATAAVSAGNMMRAQAGRVGTAVAAQRRLLHAAAPLRGDKLFVHRDTEKNNSSIAFEFTPENMKKVEAITAQFPPGHRAAACIPVLDLAQRQYGGWLPISAMDEVARVLQMPKIRVYEVASFYTMFNRDPVGKYHVQVCTTTPCMVRGAYNIFEHLQKKLGLHNGETSEDGMFTLLEVECLGACSNAPMIQINDEYYEDLELADVDRIIEALRKGETPKPGPQNGRKAAEPLGGLTALTSEPVDGAHKFRTDGKL</sequence>
<dbReference type="FunFam" id="1.10.10.1590:FF:000001">
    <property type="entry name" value="NADH-quinone oxidoreductase subunit E"/>
    <property type="match status" value="1"/>
</dbReference>
<evidence type="ECO:0000256" key="5">
    <source>
        <dbReference type="ARBA" id="ARBA00023004"/>
    </source>
</evidence>
<dbReference type="eggNOG" id="KOG3196">
    <property type="taxonomic scope" value="Eukaryota"/>
</dbReference>
<keyword evidence="4" id="KW-1278">Translocase</keyword>
<feature type="compositionally biased region" description="Basic and acidic residues" evidence="9">
    <location>
        <begin position="251"/>
        <end position="262"/>
    </location>
</feature>
<dbReference type="GeneID" id="5894581"/>
<comment type="similarity">
    <text evidence="1">Belongs to the complex I 24 kDa subunit family.</text>
</comment>
<dbReference type="CDD" id="cd03064">
    <property type="entry name" value="TRX_Fd_NuoE"/>
    <property type="match status" value="1"/>
</dbReference>
<dbReference type="GO" id="GO:0016491">
    <property type="term" value="F:oxidoreductase activity"/>
    <property type="evidence" value="ECO:0007669"/>
    <property type="project" value="InterPro"/>
</dbReference>
<dbReference type="FunCoup" id="A9V973">
    <property type="interactions" value="856"/>
</dbReference>
<dbReference type="PANTHER" id="PTHR10371:SF3">
    <property type="entry name" value="NADH DEHYDROGENASE [UBIQUINONE] FLAVOPROTEIN 2, MITOCHONDRIAL"/>
    <property type="match status" value="1"/>
</dbReference>
<dbReference type="PROSITE" id="PS01099">
    <property type="entry name" value="COMPLEX1_24K"/>
    <property type="match status" value="1"/>
</dbReference>
<keyword evidence="5" id="KW-0408">Iron</keyword>
<evidence type="ECO:0000256" key="9">
    <source>
        <dbReference type="SAM" id="MobiDB-lite"/>
    </source>
</evidence>
<evidence type="ECO:0000256" key="8">
    <source>
        <dbReference type="ARBA" id="ARBA00034078"/>
    </source>
</evidence>
<dbReference type="InParanoid" id="A9V973"/>
<dbReference type="GO" id="GO:0046872">
    <property type="term" value="F:metal ion binding"/>
    <property type="evidence" value="ECO:0007669"/>
    <property type="project" value="UniProtKB-KW"/>
</dbReference>
<dbReference type="GO" id="GO:0005743">
    <property type="term" value="C:mitochondrial inner membrane"/>
    <property type="evidence" value="ECO:0007669"/>
    <property type="project" value="UniProtKB-ARBA"/>
</dbReference>
<name>A9V973_MONBE</name>
<dbReference type="NCBIfam" id="NF005722">
    <property type="entry name" value="PRK07539.1-2"/>
    <property type="match status" value="1"/>
</dbReference>
<dbReference type="OMA" id="PDMQFTL"/>